<comment type="function">
    <text evidence="7 8">Plays a role in the regulation of phosphate uptake.</text>
</comment>
<sequence>MERAIDNRIEDLKKMILLMGGHVEKSLAQAIAALLSRDLSAFEQVHAIEKLINEDHIRVDNACMNILAKQGPVAKDLRLVLSVIKINNDLERMGDQAVNISHSGKDYLSRKPIQAQLSDIQRMSEVAGKMVKGSLDCFVREECEQAKKILSMDDELDALKNKVFKDAIAHMKAHSDDVEACMDLILIARNLERLGDHATNIAEDVIFAFTGKDVRHGGKFG</sequence>
<dbReference type="AlphaFoldDB" id="A0A150WEH5"/>
<keyword evidence="6 8" id="KW-0592">Phosphate transport</keyword>
<reference evidence="10 11" key="1">
    <citation type="submission" date="2016-03" db="EMBL/GenBank/DDBJ databases">
        <authorList>
            <person name="Ploux O."/>
        </authorList>
    </citation>
    <scope>NUCLEOTIDE SEQUENCE [LARGE SCALE GENOMIC DNA]</scope>
    <source>
        <strain evidence="10 11">R0</strain>
    </source>
</reference>
<dbReference type="SUPFAM" id="SSF109755">
    <property type="entry name" value="PhoU-like"/>
    <property type="match status" value="1"/>
</dbReference>
<evidence type="ECO:0000256" key="6">
    <source>
        <dbReference type="ARBA" id="ARBA00022592"/>
    </source>
</evidence>
<dbReference type="InterPro" id="IPR026022">
    <property type="entry name" value="PhoU_dom"/>
</dbReference>
<comment type="similarity">
    <text evidence="2 8">Belongs to the PhoU family.</text>
</comment>
<evidence type="ECO:0000259" key="9">
    <source>
        <dbReference type="Pfam" id="PF01895"/>
    </source>
</evidence>
<dbReference type="GO" id="GO:0045936">
    <property type="term" value="P:negative regulation of phosphate metabolic process"/>
    <property type="evidence" value="ECO:0007669"/>
    <property type="project" value="InterPro"/>
</dbReference>
<dbReference type="Pfam" id="PF01895">
    <property type="entry name" value="PhoU"/>
    <property type="match status" value="2"/>
</dbReference>
<feature type="domain" description="PhoU" evidence="9">
    <location>
        <begin position="120"/>
        <end position="205"/>
    </location>
</feature>
<dbReference type="InterPro" id="IPR028366">
    <property type="entry name" value="PhoU"/>
</dbReference>
<dbReference type="PANTHER" id="PTHR42930">
    <property type="entry name" value="PHOSPHATE-SPECIFIC TRANSPORT SYSTEM ACCESSORY PROTEIN PHOU"/>
    <property type="match status" value="1"/>
</dbReference>
<accession>A0A150WEH5</accession>
<dbReference type="EMBL" id="LUKE01000006">
    <property type="protein sequence ID" value="KYG61497.1"/>
    <property type="molecule type" value="Genomic_DNA"/>
</dbReference>
<dbReference type="GO" id="GO:0005737">
    <property type="term" value="C:cytoplasm"/>
    <property type="evidence" value="ECO:0007669"/>
    <property type="project" value="UniProtKB-SubCell"/>
</dbReference>
<dbReference type="OrthoDB" id="5291253at2"/>
<dbReference type="PIRSF" id="PIRSF003107">
    <property type="entry name" value="PhoU"/>
    <property type="match status" value="1"/>
</dbReference>
<evidence type="ECO:0000256" key="7">
    <source>
        <dbReference type="ARBA" id="ARBA00056181"/>
    </source>
</evidence>
<comment type="caution">
    <text evidence="10">The sequence shown here is derived from an EMBL/GenBank/DDBJ whole genome shotgun (WGS) entry which is preliminary data.</text>
</comment>
<dbReference type="RefSeq" id="WP_061836579.1">
    <property type="nucleotide sequence ID" value="NZ_LUKE01000006.1"/>
</dbReference>
<evidence type="ECO:0000256" key="2">
    <source>
        <dbReference type="ARBA" id="ARBA00008107"/>
    </source>
</evidence>
<keyword evidence="4 8" id="KW-0813">Transport</keyword>
<evidence type="ECO:0000313" key="10">
    <source>
        <dbReference type="EMBL" id="KYG61497.1"/>
    </source>
</evidence>
<evidence type="ECO:0000256" key="4">
    <source>
        <dbReference type="ARBA" id="ARBA00022448"/>
    </source>
</evidence>
<dbReference type="NCBIfam" id="TIGR02135">
    <property type="entry name" value="phoU_full"/>
    <property type="match status" value="1"/>
</dbReference>
<dbReference type="InterPro" id="IPR038078">
    <property type="entry name" value="PhoU-like_sf"/>
</dbReference>
<evidence type="ECO:0000256" key="3">
    <source>
        <dbReference type="ARBA" id="ARBA00011738"/>
    </source>
</evidence>
<evidence type="ECO:0000256" key="1">
    <source>
        <dbReference type="ARBA" id="ARBA00004496"/>
    </source>
</evidence>
<evidence type="ECO:0000256" key="8">
    <source>
        <dbReference type="PIRNR" id="PIRNR003107"/>
    </source>
</evidence>
<dbReference type="GO" id="GO:0006817">
    <property type="term" value="P:phosphate ion transport"/>
    <property type="evidence" value="ECO:0007669"/>
    <property type="project" value="UniProtKB-KW"/>
</dbReference>
<feature type="domain" description="PhoU" evidence="9">
    <location>
        <begin position="16"/>
        <end position="101"/>
    </location>
</feature>
<evidence type="ECO:0000313" key="11">
    <source>
        <dbReference type="Proteomes" id="UP000075320"/>
    </source>
</evidence>
<dbReference type="Proteomes" id="UP000075320">
    <property type="component" value="Unassembled WGS sequence"/>
</dbReference>
<organism evidence="10 11">
    <name type="scientific">Bdellovibrio bacteriovorus</name>
    <dbReference type="NCBI Taxonomy" id="959"/>
    <lineage>
        <taxon>Bacteria</taxon>
        <taxon>Pseudomonadati</taxon>
        <taxon>Bdellovibrionota</taxon>
        <taxon>Bdellovibrionia</taxon>
        <taxon>Bdellovibrionales</taxon>
        <taxon>Pseudobdellovibrionaceae</taxon>
        <taxon>Bdellovibrio</taxon>
    </lineage>
</organism>
<dbReference type="PANTHER" id="PTHR42930:SF3">
    <property type="entry name" value="PHOSPHATE-SPECIFIC TRANSPORT SYSTEM ACCESSORY PROTEIN PHOU"/>
    <property type="match status" value="1"/>
</dbReference>
<protein>
    <recommendedName>
        <fullName evidence="8">Phosphate-specific transport system accessory protein PhoU</fullName>
    </recommendedName>
</protein>
<dbReference type="FunFam" id="1.20.58.220:FF:000004">
    <property type="entry name" value="Phosphate-specific transport system accessory protein PhoU"/>
    <property type="match status" value="1"/>
</dbReference>
<gene>
    <name evidence="10" type="ORF">AZI86_17450</name>
</gene>
<dbReference type="GO" id="GO:0030643">
    <property type="term" value="P:intracellular phosphate ion homeostasis"/>
    <property type="evidence" value="ECO:0007669"/>
    <property type="project" value="InterPro"/>
</dbReference>
<comment type="subcellular location">
    <subcellularLocation>
        <location evidence="1 8">Cytoplasm</location>
    </subcellularLocation>
</comment>
<name>A0A150WEH5_BDEBC</name>
<evidence type="ECO:0000256" key="5">
    <source>
        <dbReference type="ARBA" id="ARBA00022490"/>
    </source>
</evidence>
<proteinExistence type="inferred from homology"/>
<keyword evidence="5 8" id="KW-0963">Cytoplasm</keyword>
<keyword evidence="11" id="KW-1185">Reference proteome</keyword>
<comment type="subunit">
    <text evidence="3 8">Homodimer.</text>
</comment>
<dbReference type="Gene3D" id="1.20.58.220">
    <property type="entry name" value="Phosphate transport system protein phou homolog 2, domain 2"/>
    <property type="match status" value="1"/>
</dbReference>